<reference evidence="2 3" key="1">
    <citation type="submission" date="2023-07" db="EMBL/GenBank/DDBJ databases">
        <title>Genomic Encyclopedia of Type Strains, Phase IV (KMG-IV): sequencing the most valuable type-strain genomes for metagenomic binning, comparative biology and taxonomic classification.</title>
        <authorList>
            <person name="Goeker M."/>
        </authorList>
    </citation>
    <scope>NUCLEOTIDE SEQUENCE [LARGE SCALE GENOMIC DNA]</scope>
    <source>
        <strain evidence="2 3">DSM 16784</strain>
    </source>
</reference>
<keyword evidence="1" id="KW-0472">Membrane</keyword>
<evidence type="ECO:0000313" key="2">
    <source>
        <dbReference type="EMBL" id="MDQ0362954.1"/>
    </source>
</evidence>
<feature type="transmembrane region" description="Helical" evidence="1">
    <location>
        <begin position="12"/>
        <end position="36"/>
    </location>
</feature>
<accession>A0ABU0E7S9</accession>
<dbReference type="RefSeq" id="WP_307411260.1">
    <property type="nucleotide sequence ID" value="NZ_JAUSUR010000008.1"/>
</dbReference>
<evidence type="ECO:0000313" key="3">
    <source>
        <dbReference type="Proteomes" id="UP001230220"/>
    </source>
</evidence>
<dbReference type="Proteomes" id="UP001230220">
    <property type="component" value="Unassembled WGS sequence"/>
</dbReference>
<dbReference type="EMBL" id="JAUSUR010000008">
    <property type="protein sequence ID" value="MDQ0362954.1"/>
    <property type="molecule type" value="Genomic_DNA"/>
</dbReference>
<protein>
    <submittedName>
        <fullName evidence="2">Prepilin-type N-terminal cleavage/methylation domain-containing protein</fullName>
    </submittedName>
</protein>
<dbReference type="Pfam" id="PF07963">
    <property type="entry name" value="N_methyl"/>
    <property type="match status" value="1"/>
</dbReference>
<name>A0ABU0E7S9_9FIRM</name>
<organism evidence="2 3">
    <name type="scientific">Breznakia pachnodae</name>
    <dbReference type="NCBI Taxonomy" id="265178"/>
    <lineage>
        <taxon>Bacteria</taxon>
        <taxon>Bacillati</taxon>
        <taxon>Bacillota</taxon>
        <taxon>Erysipelotrichia</taxon>
        <taxon>Erysipelotrichales</taxon>
        <taxon>Erysipelotrichaceae</taxon>
        <taxon>Breznakia</taxon>
    </lineage>
</organism>
<keyword evidence="3" id="KW-1185">Reference proteome</keyword>
<keyword evidence="1" id="KW-0812">Transmembrane</keyword>
<dbReference type="PROSITE" id="PS00409">
    <property type="entry name" value="PROKAR_NTER_METHYL"/>
    <property type="match status" value="1"/>
</dbReference>
<evidence type="ECO:0000256" key="1">
    <source>
        <dbReference type="SAM" id="Phobius"/>
    </source>
</evidence>
<dbReference type="NCBIfam" id="TIGR02532">
    <property type="entry name" value="IV_pilin_GFxxxE"/>
    <property type="match status" value="1"/>
</dbReference>
<keyword evidence="1" id="KW-1133">Transmembrane helix</keyword>
<sequence length="137" mass="16071">MKYSTKKSNNKGFTLIETILGLLVVSISVLLISGYLQLVSKIDYDFHYGEDEVSIRQLRLIYVLSSSITIDDQRVCFDYMNNELCLYQKDDKLILTPGYQVFMKDLKSVIFSRYDNCLYLQYHHKNQTEEKRVIGCE</sequence>
<comment type="caution">
    <text evidence="2">The sequence shown here is derived from an EMBL/GenBank/DDBJ whole genome shotgun (WGS) entry which is preliminary data.</text>
</comment>
<dbReference type="InterPro" id="IPR012902">
    <property type="entry name" value="N_methyl_site"/>
</dbReference>
<proteinExistence type="predicted"/>
<gene>
    <name evidence="2" type="ORF">J2S15_003715</name>
</gene>